<comment type="caution">
    <text evidence="14">The sequence shown here is derived from an EMBL/GenBank/DDBJ whole genome shotgun (WGS) entry which is preliminary data.</text>
</comment>
<name>A0AAE3EK49_9SPIR</name>
<dbReference type="SMART" id="SM00480">
    <property type="entry name" value="POL3Bc"/>
    <property type="match status" value="1"/>
</dbReference>
<comment type="function">
    <text evidence="10">Confers DNA tethering and processivity to DNA polymerases and other proteins. Acts as a clamp, forming a ring around DNA (a reaction catalyzed by the clamp-loading complex) which diffuses in an ATP-independent manner freely and bidirectionally along dsDNA. Initially characterized for its ability to contact the catalytic subunit of DNA polymerase III (Pol III), a complex, multichain enzyme responsible for most of the replicative synthesis in bacteria; Pol III exhibits 3'-5' exonuclease proofreading activity. The beta chain is required for initiation of replication as well as for processivity of DNA replication.</text>
</comment>
<dbReference type="GO" id="GO:0009360">
    <property type="term" value="C:DNA polymerase III complex"/>
    <property type="evidence" value="ECO:0007669"/>
    <property type="project" value="InterPro"/>
</dbReference>
<evidence type="ECO:0000259" key="12">
    <source>
        <dbReference type="Pfam" id="PF02767"/>
    </source>
</evidence>
<dbReference type="GO" id="GO:0006271">
    <property type="term" value="P:DNA strand elongation involved in DNA replication"/>
    <property type="evidence" value="ECO:0007669"/>
    <property type="project" value="TreeGrafter"/>
</dbReference>
<keyword evidence="7 10" id="KW-0235">DNA replication</keyword>
<dbReference type="GO" id="GO:0005737">
    <property type="term" value="C:cytoplasm"/>
    <property type="evidence" value="ECO:0007669"/>
    <property type="project" value="UniProtKB-SubCell"/>
</dbReference>
<dbReference type="InterPro" id="IPR022634">
    <property type="entry name" value="DNA_polIII_beta_N"/>
</dbReference>
<evidence type="ECO:0000256" key="10">
    <source>
        <dbReference type="PIRNR" id="PIRNR000804"/>
    </source>
</evidence>
<evidence type="ECO:0000256" key="3">
    <source>
        <dbReference type="ARBA" id="ARBA00021035"/>
    </source>
</evidence>
<organism evidence="14 15">
    <name type="scientific">Teretinema zuelzerae</name>
    <dbReference type="NCBI Taxonomy" id="156"/>
    <lineage>
        <taxon>Bacteria</taxon>
        <taxon>Pseudomonadati</taxon>
        <taxon>Spirochaetota</taxon>
        <taxon>Spirochaetia</taxon>
        <taxon>Spirochaetales</taxon>
        <taxon>Treponemataceae</taxon>
        <taxon>Teretinema</taxon>
    </lineage>
</organism>
<dbReference type="EMBL" id="JAINWA010000003">
    <property type="protein sequence ID" value="MCD1656192.1"/>
    <property type="molecule type" value="Genomic_DNA"/>
</dbReference>
<evidence type="ECO:0000256" key="5">
    <source>
        <dbReference type="ARBA" id="ARBA00022679"/>
    </source>
</evidence>
<evidence type="ECO:0000313" key="14">
    <source>
        <dbReference type="EMBL" id="MCD1656192.1"/>
    </source>
</evidence>
<dbReference type="PIRSF" id="PIRSF000804">
    <property type="entry name" value="DNA_pol_III_b"/>
    <property type="match status" value="1"/>
</dbReference>
<keyword evidence="8 10" id="KW-0239">DNA-directed DNA polymerase</keyword>
<dbReference type="Gene3D" id="3.70.10.10">
    <property type="match status" value="1"/>
</dbReference>
<keyword evidence="15" id="KW-1185">Reference proteome</keyword>
<keyword evidence="5 10" id="KW-0808">Transferase</keyword>
<sequence>MKFSFDRDSLLKEIVIAQEIIATKNAISILSNVLLEAQNGSLIIRATDIKVHFETRIPVDVQEAGSTTVFCDKFMSILSSLPSGEIEFEQNDIKINIKPVTKKAKFQLKSITSDKFPETTSSEGISFFDVPVKEFKEMINQTVFSVSDDETRYFMNGVFMEKKNDELLLVATDGRRLAYISKNFGFSLPDFKGIIIPPKILSIINKRATDEGPIAIGVGEKNIFFRFANYEFSSVLIEGQFPNYNRVIPESQSSSFSVDSKDLLEALKRVALLVEQKSRRIYLNVGPGTLTISSQETEIGTAREEIPCRYDGEELTIALNYLYVEEPVKVIGTERVTFEFTEAMKAITIKADPDKDFFHIVMPMQME</sequence>
<protein>
    <recommendedName>
        <fullName evidence="3 10">Beta sliding clamp</fullName>
    </recommendedName>
</protein>
<comment type="subunit">
    <text evidence="10">Forms a ring-shaped head-to-tail homodimer around DNA.</text>
</comment>
<dbReference type="Pfam" id="PF02767">
    <property type="entry name" value="DNA_pol3_beta_2"/>
    <property type="match status" value="1"/>
</dbReference>
<keyword evidence="6 10" id="KW-0548">Nucleotidyltransferase</keyword>
<evidence type="ECO:0000256" key="6">
    <source>
        <dbReference type="ARBA" id="ARBA00022695"/>
    </source>
</evidence>
<dbReference type="InterPro" id="IPR001001">
    <property type="entry name" value="DNA_polIII_beta"/>
</dbReference>
<dbReference type="Pfam" id="PF02768">
    <property type="entry name" value="DNA_pol3_beta_3"/>
    <property type="match status" value="1"/>
</dbReference>
<dbReference type="Pfam" id="PF00712">
    <property type="entry name" value="DNA_pol3_beta"/>
    <property type="match status" value="1"/>
</dbReference>
<dbReference type="Proteomes" id="UP001198163">
    <property type="component" value="Unassembled WGS sequence"/>
</dbReference>
<accession>A0AAE3EK49</accession>
<dbReference type="InterPro" id="IPR022635">
    <property type="entry name" value="DNA_polIII_beta_C"/>
</dbReference>
<evidence type="ECO:0000256" key="8">
    <source>
        <dbReference type="ARBA" id="ARBA00022932"/>
    </source>
</evidence>
<dbReference type="PANTHER" id="PTHR30478:SF0">
    <property type="entry name" value="BETA SLIDING CLAMP"/>
    <property type="match status" value="1"/>
</dbReference>
<dbReference type="GO" id="GO:0008408">
    <property type="term" value="F:3'-5' exonuclease activity"/>
    <property type="evidence" value="ECO:0007669"/>
    <property type="project" value="InterPro"/>
</dbReference>
<evidence type="ECO:0000256" key="9">
    <source>
        <dbReference type="ARBA" id="ARBA00023125"/>
    </source>
</evidence>
<dbReference type="InterPro" id="IPR022637">
    <property type="entry name" value="DNA_polIII_beta_cen"/>
</dbReference>
<dbReference type="PANTHER" id="PTHR30478">
    <property type="entry name" value="DNA POLYMERASE III SUBUNIT BETA"/>
    <property type="match status" value="1"/>
</dbReference>
<reference evidence="14" key="1">
    <citation type="submission" date="2021-08" db="EMBL/GenBank/DDBJ databases">
        <title>Comparative analyses of Brucepasteria parasyntrophica and Teretinema zuelzerae.</title>
        <authorList>
            <person name="Song Y."/>
            <person name="Brune A."/>
        </authorList>
    </citation>
    <scope>NUCLEOTIDE SEQUENCE</scope>
    <source>
        <strain evidence="14">DSM 1903</strain>
    </source>
</reference>
<dbReference type="AlphaFoldDB" id="A0AAE3EK49"/>
<comment type="similarity">
    <text evidence="2 10">Belongs to the beta sliding clamp family.</text>
</comment>
<dbReference type="RefSeq" id="WP_230758788.1">
    <property type="nucleotide sequence ID" value="NZ_JAINWA010000003.1"/>
</dbReference>
<evidence type="ECO:0000256" key="7">
    <source>
        <dbReference type="ARBA" id="ARBA00022705"/>
    </source>
</evidence>
<dbReference type="NCBIfam" id="TIGR00663">
    <property type="entry name" value="dnan"/>
    <property type="match status" value="1"/>
</dbReference>
<dbReference type="GO" id="GO:0003887">
    <property type="term" value="F:DNA-directed DNA polymerase activity"/>
    <property type="evidence" value="ECO:0007669"/>
    <property type="project" value="UniProtKB-UniRule"/>
</dbReference>
<proteinExistence type="inferred from homology"/>
<dbReference type="SUPFAM" id="SSF55979">
    <property type="entry name" value="DNA clamp"/>
    <property type="match status" value="3"/>
</dbReference>
<feature type="domain" description="DNA polymerase III beta sliding clamp C-terminal" evidence="13">
    <location>
        <begin position="246"/>
        <end position="364"/>
    </location>
</feature>
<comment type="subcellular location">
    <subcellularLocation>
        <location evidence="1 10">Cytoplasm</location>
    </subcellularLocation>
</comment>
<dbReference type="Gene3D" id="3.10.150.10">
    <property type="entry name" value="DNA Polymerase III, subunit A, domain 2"/>
    <property type="match status" value="1"/>
</dbReference>
<evidence type="ECO:0000313" key="15">
    <source>
        <dbReference type="Proteomes" id="UP001198163"/>
    </source>
</evidence>
<evidence type="ECO:0000256" key="4">
    <source>
        <dbReference type="ARBA" id="ARBA00022490"/>
    </source>
</evidence>
<feature type="domain" description="DNA polymerase III beta sliding clamp central" evidence="12">
    <location>
        <begin position="130"/>
        <end position="243"/>
    </location>
</feature>
<dbReference type="GO" id="GO:0003677">
    <property type="term" value="F:DNA binding"/>
    <property type="evidence" value="ECO:0007669"/>
    <property type="project" value="UniProtKB-UniRule"/>
</dbReference>
<feature type="domain" description="DNA polymerase III beta sliding clamp N-terminal" evidence="11">
    <location>
        <begin position="1"/>
        <end position="118"/>
    </location>
</feature>
<evidence type="ECO:0000256" key="1">
    <source>
        <dbReference type="ARBA" id="ARBA00004496"/>
    </source>
</evidence>
<evidence type="ECO:0000259" key="11">
    <source>
        <dbReference type="Pfam" id="PF00712"/>
    </source>
</evidence>
<keyword evidence="9" id="KW-0238">DNA-binding</keyword>
<dbReference type="InterPro" id="IPR046938">
    <property type="entry name" value="DNA_clamp_sf"/>
</dbReference>
<gene>
    <name evidence="14" type="primary">dnaN</name>
    <name evidence="14" type="ORF">K7J14_15975</name>
</gene>
<evidence type="ECO:0000259" key="13">
    <source>
        <dbReference type="Pfam" id="PF02768"/>
    </source>
</evidence>
<evidence type="ECO:0000256" key="2">
    <source>
        <dbReference type="ARBA" id="ARBA00010752"/>
    </source>
</evidence>
<dbReference type="CDD" id="cd00140">
    <property type="entry name" value="beta_clamp"/>
    <property type="match status" value="1"/>
</dbReference>
<keyword evidence="4 10" id="KW-0963">Cytoplasm</keyword>